<dbReference type="Gene3D" id="3.40.50.11900">
    <property type="match status" value="1"/>
</dbReference>
<gene>
    <name evidence="2" type="ORF">ABDK96_10205</name>
</gene>
<organism evidence="2 3">
    <name type="scientific">Citricoccus nitrophenolicus</name>
    <dbReference type="NCBI Taxonomy" id="863575"/>
    <lineage>
        <taxon>Bacteria</taxon>
        <taxon>Bacillati</taxon>
        <taxon>Actinomycetota</taxon>
        <taxon>Actinomycetes</taxon>
        <taxon>Micrococcales</taxon>
        <taxon>Micrococcaceae</taxon>
        <taxon>Citricoccus</taxon>
    </lineage>
</organism>
<reference evidence="2 3" key="1">
    <citation type="submission" date="2024-05" db="EMBL/GenBank/DDBJ databases">
        <authorList>
            <person name="Yi C."/>
        </authorList>
    </citation>
    <scope>NUCLEOTIDE SEQUENCE [LARGE SCALE GENOMIC DNA]</scope>
    <source>
        <strain evidence="2 3">XS13</strain>
    </source>
</reference>
<dbReference type="RefSeq" id="WP_347920676.1">
    <property type="nucleotide sequence ID" value="NZ_JBDXMX010000004.1"/>
</dbReference>
<dbReference type="InterPro" id="IPR010327">
    <property type="entry name" value="FldB/FldC_alpha/beta"/>
</dbReference>
<name>A0ABV0IIR6_9MICC</name>
<dbReference type="Proteomes" id="UP001484097">
    <property type="component" value="Unassembled WGS sequence"/>
</dbReference>
<protein>
    <submittedName>
        <fullName evidence="2">2-hydroxyacyl-CoA dehydratase family protein</fullName>
    </submittedName>
</protein>
<dbReference type="EMBL" id="JBDXMX010000004">
    <property type="protein sequence ID" value="MEO9248055.1"/>
    <property type="molecule type" value="Genomic_DNA"/>
</dbReference>
<proteinExistence type="predicted"/>
<feature type="region of interest" description="Disordered" evidence="1">
    <location>
        <begin position="261"/>
        <end position="296"/>
    </location>
</feature>
<evidence type="ECO:0000256" key="1">
    <source>
        <dbReference type="SAM" id="MobiDB-lite"/>
    </source>
</evidence>
<accession>A0ABV0IIR6</accession>
<dbReference type="Gene3D" id="3.40.50.11890">
    <property type="match status" value="1"/>
</dbReference>
<evidence type="ECO:0000313" key="2">
    <source>
        <dbReference type="EMBL" id="MEO9248055.1"/>
    </source>
</evidence>
<sequence length="396" mass="40739">MAATAAAALRIGVVGADVPRQLLLAAGATPVRLSGAWSGEVSREAAELLGAADAVAARVLDAVLSGAHDDLAGLVVCNDSMAHLRVYYVLRVLAGRGRFPFPVHLLDTPRGGGAHRNRFVARQYERLADFATGRTGTAVDAAALADAAVRETLLGRALQRVRDRRRDRTLTGAAALRCYAAAGRLTPEEAVAEIQAVLDAATAPTTPPEAADGGAVPVFMTGSAHPDPSVYEELERAGFTVVGEDHDTGDAAWIGAAVPTGTAPAEAQSDPTPSQRWGSGHFAPEGGGGTAEAASPAEAFSALAELHARRSPAAARSLSAERTRHLLEAVETSGAAGVLALVRDLDDGPAWDLADHREALAGSGRWLAAVVQVPADGVPEATAELLSRIHAQEATS</sequence>
<dbReference type="Pfam" id="PF06050">
    <property type="entry name" value="HGD-D"/>
    <property type="match status" value="1"/>
</dbReference>
<evidence type="ECO:0000313" key="3">
    <source>
        <dbReference type="Proteomes" id="UP001484097"/>
    </source>
</evidence>
<comment type="caution">
    <text evidence="2">The sequence shown here is derived from an EMBL/GenBank/DDBJ whole genome shotgun (WGS) entry which is preliminary data.</text>
</comment>
<keyword evidence="3" id="KW-1185">Reference proteome</keyword>